<dbReference type="EMBL" id="CM016762">
    <property type="protein sequence ID" value="TMS37413.1"/>
    <property type="molecule type" value="Genomic_DNA"/>
</dbReference>
<accession>A0A4V6I8A4</accession>
<dbReference type="SUPFAM" id="SSF51445">
    <property type="entry name" value="(Trans)glycosidases"/>
    <property type="match status" value="1"/>
</dbReference>
<dbReference type="PROSITE" id="PS00653">
    <property type="entry name" value="GLYCOSYL_HYDROL_F1_2"/>
    <property type="match status" value="1"/>
</dbReference>
<sequence length="98" mass="10891">MEFRFPDGFAWSCATSAYQVEGGRGDKGDSVWDVFTHRPGAVLDGSNGDVACDSYHKFKKDVQLIKSLGITILTVQYISLFVFCEPLPFLDRLVESPP</sequence>
<gene>
    <name evidence="5" type="ORF">L596_004348</name>
</gene>
<dbReference type="Pfam" id="PF00232">
    <property type="entry name" value="Glyco_hydro_1"/>
    <property type="match status" value="1"/>
</dbReference>
<evidence type="ECO:0000256" key="2">
    <source>
        <dbReference type="ARBA" id="ARBA00022801"/>
    </source>
</evidence>
<dbReference type="GO" id="GO:0008422">
    <property type="term" value="F:beta-glucosidase activity"/>
    <property type="evidence" value="ECO:0007669"/>
    <property type="project" value="TreeGrafter"/>
</dbReference>
<dbReference type="Proteomes" id="UP000298663">
    <property type="component" value="Chromosome X"/>
</dbReference>
<reference evidence="5 6" key="1">
    <citation type="journal article" date="2015" name="Genome Biol.">
        <title>Comparative genomics of Steinernema reveals deeply conserved gene regulatory networks.</title>
        <authorList>
            <person name="Dillman A.R."/>
            <person name="Macchietto M."/>
            <person name="Porter C.F."/>
            <person name="Rogers A."/>
            <person name="Williams B."/>
            <person name="Antoshechkin I."/>
            <person name="Lee M.M."/>
            <person name="Goodwin Z."/>
            <person name="Lu X."/>
            <person name="Lewis E.E."/>
            <person name="Goodrich-Blair H."/>
            <person name="Stock S.P."/>
            <person name="Adams B.J."/>
            <person name="Sternberg P.W."/>
            <person name="Mortazavi A."/>
        </authorList>
    </citation>
    <scope>NUCLEOTIDE SEQUENCE [LARGE SCALE GENOMIC DNA]</scope>
    <source>
        <strain evidence="5 6">ALL</strain>
    </source>
</reference>
<keyword evidence="3" id="KW-0326">Glycosidase</keyword>
<evidence type="ECO:0000313" key="5">
    <source>
        <dbReference type="EMBL" id="TMS37413.1"/>
    </source>
</evidence>
<reference evidence="5 6" key="2">
    <citation type="journal article" date="2019" name="G3 (Bethesda)">
        <title>Hybrid Assembly of the Genome of the Entomopathogenic Nematode Steinernema carpocapsae Identifies the X-Chromosome.</title>
        <authorList>
            <person name="Serra L."/>
            <person name="Macchietto M."/>
            <person name="Macias-Munoz A."/>
            <person name="McGill C.J."/>
            <person name="Rodriguez I.M."/>
            <person name="Rodriguez B."/>
            <person name="Murad R."/>
            <person name="Mortazavi A."/>
        </authorList>
    </citation>
    <scope>NUCLEOTIDE SEQUENCE [LARGE SCALE GENOMIC DNA]</scope>
    <source>
        <strain evidence="5 6">ALL</strain>
    </source>
</reference>
<dbReference type="AlphaFoldDB" id="A0A4V6I8A4"/>
<dbReference type="EMBL" id="AZBU02000001">
    <property type="protein sequence ID" value="TMS37413.1"/>
    <property type="molecule type" value="Genomic_DNA"/>
</dbReference>
<organism evidence="5 6">
    <name type="scientific">Steinernema carpocapsae</name>
    <name type="common">Entomopathogenic nematode</name>
    <dbReference type="NCBI Taxonomy" id="34508"/>
    <lineage>
        <taxon>Eukaryota</taxon>
        <taxon>Metazoa</taxon>
        <taxon>Ecdysozoa</taxon>
        <taxon>Nematoda</taxon>
        <taxon>Chromadorea</taxon>
        <taxon>Rhabditida</taxon>
        <taxon>Tylenchina</taxon>
        <taxon>Panagrolaimomorpha</taxon>
        <taxon>Strongyloidoidea</taxon>
        <taxon>Steinernematidae</taxon>
        <taxon>Steinernema</taxon>
    </lineage>
</organism>
<evidence type="ECO:0000256" key="1">
    <source>
        <dbReference type="ARBA" id="ARBA00010838"/>
    </source>
</evidence>
<dbReference type="Gene3D" id="3.20.20.80">
    <property type="entry name" value="Glycosidases"/>
    <property type="match status" value="1"/>
</dbReference>
<dbReference type="InterPro" id="IPR033132">
    <property type="entry name" value="GH_1_N_CS"/>
</dbReference>
<keyword evidence="6" id="KW-1185">Reference proteome</keyword>
<evidence type="ECO:0000313" key="6">
    <source>
        <dbReference type="Proteomes" id="UP000298663"/>
    </source>
</evidence>
<dbReference type="OrthoDB" id="65569at2759"/>
<name>A0A4V6I8A4_STECR</name>
<comment type="caution">
    <text evidence="5">The sequence shown here is derived from an EMBL/GenBank/DDBJ whole genome shotgun (WGS) entry which is preliminary data.</text>
</comment>
<comment type="similarity">
    <text evidence="1 4">Belongs to the glycosyl hydrolase 1 family.</text>
</comment>
<evidence type="ECO:0000256" key="3">
    <source>
        <dbReference type="ARBA" id="ARBA00023295"/>
    </source>
</evidence>
<proteinExistence type="inferred from homology"/>
<dbReference type="PANTHER" id="PTHR10353:SF36">
    <property type="entry name" value="LP05116P"/>
    <property type="match status" value="1"/>
</dbReference>
<dbReference type="STRING" id="34508.A0A4V6I8A4"/>
<evidence type="ECO:0008006" key="7">
    <source>
        <dbReference type="Google" id="ProtNLM"/>
    </source>
</evidence>
<dbReference type="GO" id="GO:0005975">
    <property type="term" value="P:carbohydrate metabolic process"/>
    <property type="evidence" value="ECO:0007669"/>
    <property type="project" value="InterPro"/>
</dbReference>
<dbReference type="PANTHER" id="PTHR10353">
    <property type="entry name" value="GLYCOSYL HYDROLASE"/>
    <property type="match status" value="1"/>
</dbReference>
<evidence type="ECO:0000256" key="4">
    <source>
        <dbReference type="RuleBase" id="RU003690"/>
    </source>
</evidence>
<dbReference type="InterPro" id="IPR001360">
    <property type="entry name" value="Glyco_hydro_1"/>
</dbReference>
<protein>
    <recommendedName>
        <fullName evidence="7">Glycosyl hydrolase family 13 catalytic domain-containing protein</fullName>
    </recommendedName>
</protein>
<keyword evidence="2" id="KW-0378">Hydrolase</keyword>
<dbReference type="InterPro" id="IPR017853">
    <property type="entry name" value="GH"/>
</dbReference>